<gene>
    <name evidence="1" type="ORF">Q8A70_00945</name>
</gene>
<evidence type="ECO:0000313" key="1">
    <source>
        <dbReference type="EMBL" id="MDQ7246205.1"/>
    </source>
</evidence>
<keyword evidence="2" id="KW-1185">Reference proteome</keyword>
<dbReference type="SUPFAM" id="SSF46785">
    <property type="entry name" value="Winged helix' DNA-binding domain"/>
    <property type="match status" value="1"/>
</dbReference>
<dbReference type="RefSeq" id="WP_379953579.1">
    <property type="nucleotide sequence ID" value="NZ_JAUYVI010000001.1"/>
</dbReference>
<dbReference type="EMBL" id="JAUYVI010000001">
    <property type="protein sequence ID" value="MDQ7246205.1"/>
    <property type="molecule type" value="Genomic_DNA"/>
</dbReference>
<protein>
    <submittedName>
        <fullName evidence="1">Uncharacterized protein</fullName>
    </submittedName>
</protein>
<sequence>MNRGRTQCKAERTRLAILDLLDRERALTADTLAERLDLPILYVRPRVSELATQQRIVASGERAPNASGRLAHKWRAA</sequence>
<proteinExistence type="predicted"/>
<organism evidence="1 2">
    <name type="scientific">Dongia sedimenti</name>
    <dbReference type="NCBI Taxonomy" id="3064282"/>
    <lineage>
        <taxon>Bacteria</taxon>
        <taxon>Pseudomonadati</taxon>
        <taxon>Pseudomonadota</taxon>
        <taxon>Alphaproteobacteria</taxon>
        <taxon>Rhodospirillales</taxon>
        <taxon>Dongiaceae</taxon>
        <taxon>Dongia</taxon>
    </lineage>
</organism>
<evidence type="ECO:0000313" key="2">
    <source>
        <dbReference type="Proteomes" id="UP001230156"/>
    </source>
</evidence>
<comment type="caution">
    <text evidence="1">The sequence shown here is derived from an EMBL/GenBank/DDBJ whole genome shotgun (WGS) entry which is preliminary data.</text>
</comment>
<dbReference type="Proteomes" id="UP001230156">
    <property type="component" value="Unassembled WGS sequence"/>
</dbReference>
<accession>A0ABU0YER2</accession>
<name>A0ABU0YER2_9PROT</name>
<reference evidence="2" key="1">
    <citation type="submission" date="2023-08" db="EMBL/GenBank/DDBJ databases">
        <title>Rhodospirillaceae gen. nov., a novel taxon isolated from the Yangtze River Yuezi River estuary sludge.</title>
        <authorList>
            <person name="Ruan L."/>
        </authorList>
    </citation>
    <scope>NUCLEOTIDE SEQUENCE [LARGE SCALE GENOMIC DNA]</scope>
    <source>
        <strain evidence="2">R-7</strain>
    </source>
</reference>
<dbReference type="InterPro" id="IPR036390">
    <property type="entry name" value="WH_DNA-bd_sf"/>
</dbReference>